<dbReference type="EMBL" id="VDCV01000005">
    <property type="protein sequence ID" value="KAB5556281.1"/>
    <property type="molecule type" value="Genomic_DNA"/>
</dbReference>
<dbReference type="GO" id="GO:0005524">
    <property type="term" value="F:ATP binding"/>
    <property type="evidence" value="ECO:0007669"/>
    <property type="project" value="UniProtKB-UniRule"/>
</dbReference>
<dbReference type="PRINTS" id="PR00380">
    <property type="entry name" value="KINESINHEAVY"/>
</dbReference>
<keyword evidence="4 8" id="KW-0067">ATP-binding</keyword>
<feature type="domain" description="Kinesin motor" evidence="11">
    <location>
        <begin position="3"/>
        <end position="322"/>
    </location>
</feature>
<keyword evidence="5 10" id="KW-0175">Coiled coil</keyword>
<evidence type="ECO:0000256" key="6">
    <source>
        <dbReference type="ARBA" id="ARBA00023175"/>
    </source>
</evidence>
<comment type="similarity">
    <text evidence="7">Belongs to the TRAFAC class myosin-kinesin ATPase superfamily. Kinesin family. KIN-1 subfamily.</text>
</comment>
<organism evidence="12 13">
    <name type="scientific">Salix brachista</name>
    <dbReference type="NCBI Taxonomy" id="2182728"/>
    <lineage>
        <taxon>Eukaryota</taxon>
        <taxon>Viridiplantae</taxon>
        <taxon>Streptophyta</taxon>
        <taxon>Embryophyta</taxon>
        <taxon>Tracheophyta</taxon>
        <taxon>Spermatophyta</taxon>
        <taxon>Magnoliopsida</taxon>
        <taxon>eudicotyledons</taxon>
        <taxon>Gunneridae</taxon>
        <taxon>Pentapetalae</taxon>
        <taxon>rosids</taxon>
        <taxon>fabids</taxon>
        <taxon>Malpighiales</taxon>
        <taxon>Salicaceae</taxon>
        <taxon>Saliceae</taxon>
        <taxon>Salix</taxon>
    </lineage>
</organism>
<evidence type="ECO:0000256" key="10">
    <source>
        <dbReference type="SAM" id="Coils"/>
    </source>
</evidence>
<dbReference type="FunFam" id="3.40.850.10:FF:000114">
    <property type="entry name" value="Kinesin-like protein"/>
    <property type="match status" value="1"/>
</dbReference>
<evidence type="ECO:0000256" key="1">
    <source>
        <dbReference type="ARBA" id="ARBA00008668"/>
    </source>
</evidence>
<name>A0A5N5MQ33_9ROSI</name>
<evidence type="ECO:0000256" key="4">
    <source>
        <dbReference type="ARBA" id="ARBA00022840"/>
    </source>
</evidence>
<keyword evidence="6 8" id="KW-0505">Motor protein</keyword>
<gene>
    <name evidence="12" type="ORF">DKX38_007190</name>
</gene>
<dbReference type="GO" id="GO:0005874">
    <property type="term" value="C:microtubule"/>
    <property type="evidence" value="ECO:0007669"/>
    <property type="project" value="UniProtKB-KW"/>
</dbReference>
<feature type="binding site" evidence="8">
    <location>
        <begin position="85"/>
        <end position="92"/>
    </location>
    <ligand>
        <name>ATP</name>
        <dbReference type="ChEBI" id="CHEBI:30616"/>
    </ligand>
</feature>
<dbReference type="Pfam" id="PF00657">
    <property type="entry name" value="Lipase_GDSL"/>
    <property type="match status" value="1"/>
</dbReference>
<evidence type="ECO:0000256" key="5">
    <source>
        <dbReference type="ARBA" id="ARBA00023054"/>
    </source>
</evidence>
<keyword evidence="2 9" id="KW-0493">Microtubule</keyword>
<dbReference type="GO" id="GO:0008017">
    <property type="term" value="F:microtubule binding"/>
    <property type="evidence" value="ECO:0007669"/>
    <property type="project" value="InterPro"/>
</dbReference>
<evidence type="ECO:0000256" key="7">
    <source>
        <dbReference type="ARBA" id="ARBA00061495"/>
    </source>
</evidence>
<dbReference type="PROSITE" id="PS00411">
    <property type="entry name" value="KINESIN_MOTOR_1"/>
    <property type="match status" value="1"/>
</dbReference>
<dbReference type="CDD" id="cd01369">
    <property type="entry name" value="KISc_KHC_KIF5"/>
    <property type="match status" value="1"/>
</dbReference>
<dbReference type="InterPro" id="IPR027640">
    <property type="entry name" value="Kinesin-like_fam"/>
</dbReference>
<dbReference type="SMART" id="SM00129">
    <property type="entry name" value="KISc"/>
    <property type="match status" value="1"/>
</dbReference>
<dbReference type="InterPro" id="IPR036961">
    <property type="entry name" value="Kinesin_motor_dom_sf"/>
</dbReference>
<dbReference type="Proteomes" id="UP000326939">
    <property type="component" value="Chromosome 5"/>
</dbReference>
<evidence type="ECO:0000313" key="13">
    <source>
        <dbReference type="Proteomes" id="UP000326939"/>
    </source>
</evidence>
<dbReference type="Gene3D" id="3.40.850.10">
    <property type="entry name" value="Kinesin motor domain"/>
    <property type="match status" value="1"/>
</dbReference>
<keyword evidence="3 8" id="KW-0547">Nucleotide-binding</keyword>
<dbReference type="GO" id="GO:0003777">
    <property type="term" value="F:microtubule motor activity"/>
    <property type="evidence" value="ECO:0007669"/>
    <property type="project" value="InterPro"/>
</dbReference>
<dbReference type="GO" id="GO:0007018">
    <property type="term" value="P:microtubule-based movement"/>
    <property type="evidence" value="ECO:0007669"/>
    <property type="project" value="InterPro"/>
</dbReference>
<comment type="caution">
    <text evidence="12">The sequence shown here is derived from an EMBL/GenBank/DDBJ whole genome shotgun (WGS) entry which is preliminary data.</text>
</comment>
<feature type="coiled-coil region" evidence="10">
    <location>
        <begin position="400"/>
        <end position="434"/>
    </location>
</feature>
<dbReference type="PANTHER" id="PTHR47968:SF17">
    <property type="entry name" value="KINESIN-LIKE PROTEIN"/>
    <property type="match status" value="1"/>
</dbReference>
<reference evidence="13" key="1">
    <citation type="journal article" date="2019" name="Gigascience">
        <title>De novo genome assembly of the endangered Acer yangbiense, a plant species with extremely small populations endemic to Yunnan Province, China.</title>
        <authorList>
            <person name="Yang J."/>
            <person name="Wariss H.M."/>
            <person name="Tao L."/>
            <person name="Zhang R."/>
            <person name="Yun Q."/>
            <person name="Hollingsworth P."/>
            <person name="Dao Z."/>
            <person name="Luo G."/>
            <person name="Guo H."/>
            <person name="Ma Y."/>
            <person name="Sun W."/>
        </authorList>
    </citation>
    <scope>NUCLEOTIDE SEQUENCE [LARGE SCALE GENOMIC DNA]</scope>
    <source>
        <strain evidence="13">cv. br00</strain>
    </source>
</reference>
<evidence type="ECO:0000256" key="2">
    <source>
        <dbReference type="ARBA" id="ARBA00022701"/>
    </source>
</evidence>
<dbReference type="InterPro" id="IPR036514">
    <property type="entry name" value="SGNH_hydro_sf"/>
</dbReference>
<accession>A0A5N5MQ33</accession>
<dbReference type="InterPro" id="IPR001087">
    <property type="entry name" value="GDSL"/>
</dbReference>
<dbReference type="InterPro" id="IPR027417">
    <property type="entry name" value="P-loop_NTPase"/>
</dbReference>
<evidence type="ECO:0000256" key="3">
    <source>
        <dbReference type="ARBA" id="ARBA00022741"/>
    </source>
</evidence>
<evidence type="ECO:0000313" key="12">
    <source>
        <dbReference type="EMBL" id="KAB5556281.1"/>
    </source>
</evidence>
<keyword evidence="13" id="KW-1185">Reference proteome</keyword>
<evidence type="ECO:0000256" key="8">
    <source>
        <dbReference type="PROSITE-ProRule" id="PRU00283"/>
    </source>
</evidence>
<dbReference type="PROSITE" id="PS50067">
    <property type="entry name" value="KINESIN_MOTOR_2"/>
    <property type="match status" value="1"/>
</dbReference>
<dbReference type="Gene3D" id="3.40.50.1110">
    <property type="entry name" value="SGNH hydrolase"/>
    <property type="match status" value="2"/>
</dbReference>
<evidence type="ECO:0000259" key="11">
    <source>
        <dbReference type="PROSITE" id="PS50067"/>
    </source>
</evidence>
<sequence>MSNITVCARFRPLSSKEKKDSRDNICISSLNSESFVFKEEKEECTFSFDKVFYEESMQADVYEFLALPIVKDAVKGVNGTIITYGQTGAGKTYSVEGTSILECDEQKKGLLPRVVDGLFECIKSADELTKYTVKLSMVEIYMEKVRDLLDLTKDNIQIKENKMQEILLSGVTEITISNPEGALQSLSTEMNVGSSRSHCVYILTVQLESTTDKRVKTGKVILVDLAGSEKVEKSGAEGKVLEEAKTINKSLSALGNVINALTCGPSARSSHIPFRDSKLTRILQDALGGNSRTVLLCCCSPSPSNALETLSTLRFGTRAKHIKASPLVSCREDRHAKKHGDITLTKDESCDRILNKLRERLDDEDVRLLEELFMLEGLFFDVNSVEDVESAYQDVTSWTISSLQQTVEELIYTVEELEDKNKALKARLAYAERLDAMSKKNEDNAGVLFKMIVSDSAKYCNARMIFGFLIYGIHSNMEKDGINETLHGTQEEKWSKVVRKGNNTSKHSQCPLKAPNFSNLLTILVFNFGDSNSDTGDLAAGLGFLPGPPYGRAYFKTPTGRFCDGRLIVDFLRNPSSPSIALPMASKTCILNFLTLLSIFLPLTQSLQFNFPAVFNFGDSNSDTGNLVAAGIESIRPPYGEIHFQIPSGRYCDGRLIIDFLMDAMELPFLNAYLESVGAPNFRKGCNFAAAGSTILPATATSVCPFSFGIQVNQFLQFKARALELLAKGQNDLAGAFYSKTFDQIVASIPDILVEFETGIKNVLKFGSDPSKLDELGCVSAHNQAAKLFNLQLHGLTKKLQGQHSDSNITYVDIYTIKSNLIANYSRYGKD</sequence>
<dbReference type="GO" id="GO:0016788">
    <property type="term" value="F:hydrolase activity, acting on ester bonds"/>
    <property type="evidence" value="ECO:0007669"/>
    <property type="project" value="InterPro"/>
</dbReference>
<dbReference type="InterPro" id="IPR001752">
    <property type="entry name" value="Kinesin_motor_dom"/>
</dbReference>
<dbReference type="SUPFAM" id="SSF52540">
    <property type="entry name" value="P-loop containing nucleoside triphosphate hydrolases"/>
    <property type="match status" value="1"/>
</dbReference>
<dbReference type="Pfam" id="PF00225">
    <property type="entry name" value="Kinesin"/>
    <property type="match status" value="1"/>
</dbReference>
<protein>
    <recommendedName>
        <fullName evidence="9">Kinesin-like protein</fullName>
    </recommendedName>
</protein>
<evidence type="ECO:0000256" key="9">
    <source>
        <dbReference type="RuleBase" id="RU000394"/>
    </source>
</evidence>
<proteinExistence type="inferred from homology"/>
<dbReference type="AlphaFoldDB" id="A0A5N5MQ33"/>
<comment type="similarity">
    <text evidence="1">Belongs to the 'GDSL' lipolytic enzyme family.</text>
</comment>
<dbReference type="InterPro" id="IPR019821">
    <property type="entry name" value="Kinesin_motor_CS"/>
</dbReference>
<dbReference type="PANTHER" id="PTHR47968">
    <property type="entry name" value="CENTROMERE PROTEIN E"/>
    <property type="match status" value="1"/>
</dbReference>